<dbReference type="PANTHER" id="PTHR33992">
    <property type="entry name" value="RIBONUCLEASE P PROTEIN COMPONENT"/>
    <property type="match status" value="1"/>
</dbReference>
<dbReference type="GO" id="GO:0001682">
    <property type="term" value="P:tRNA 5'-leader removal"/>
    <property type="evidence" value="ECO:0007669"/>
    <property type="project" value="UniProtKB-UniRule"/>
</dbReference>
<dbReference type="NCBIfam" id="TIGR00188">
    <property type="entry name" value="rnpA"/>
    <property type="match status" value="1"/>
</dbReference>
<dbReference type="PANTHER" id="PTHR33992:SF1">
    <property type="entry name" value="RIBONUCLEASE P PROTEIN COMPONENT"/>
    <property type="match status" value="1"/>
</dbReference>
<evidence type="ECO:0000256" key="5">
    <source>
        <dbReference type="ARBA" id="ARBA00022884"/>
    </source>
</evidence>
<keyword evidence="5 6" id="KW-0694">RNA-binding</keyword>
<keyword evidence="3 6" id="KW-0255">Endonuclease</keyword>
<accession>A0A9D2A7A1</accession>
<comment type="subunit">
    <text evidence="6">Consists of a catalytic RNA component (M1 or rnpB) and a protein subunit.</text>
</comment>
<protein>
    <recommendedName>
        <fullName evidence="6 7">Ribonuclease P protein component</fullName>
        <shortName evidence="6">RNase P protein</shortName>
        <shortName evidence="6">RNaseP protein</shortName>
        <ecNumber evidence="6 7">3.1.26.5</ecNumber>
    </recommendedName>
    <alternativeName>
        <fullName evidence="6">Protein C5</fullName>
    </alternativeName>
</protein>
<evidence type="ECO:0000256" key="1">
    <source>
        <dbReference type="ARBA" id="ARBA00022694"/>
    </source>
</evidence>
<comment type="catalytic activity">
    <reaction evidence="6">
        <text>Endonucleolytic cleavage of RNA, removing 5'-extranucleotides from tRNA precursor.</text>
        <dbReference type="EC" id="3.1.26.5"/>
    </reaction>
</comment>
<comment type="caution">
    <text evidence="8">The sequence shown here is derived from an EMBL/GenBank/DDBJ whole genome shotgun (WGS) entry which is preliminary data.</text>
</comment>
<reference evidence="8" key="2">
    <citation type="submission" date="2021-04" db="EMBL/GenBank/DDBJ databases">
        <authorList>
            <person name="Gilroy R."/>
        </authorList>
    </citation>
    <scope>NUCLEOTIDE SEQUENCE</scope>
    <source>
        <strain evidence="8">CHK187-5294</strain>
    </source>
</reference>
<proteinExistence type="inferred from homology"/>
<name>A0A9D2A7A1_9FIRM</name>
<dbReference type="Gene3D" id="3.30.230.10">
    <property type="match status" value="1"/>
</dbReference>
<comment type="similarity">
    <text evidence="6">Belongs to the RnpA family.</text>
</comment>
<dbReference type="EC" id="3.1.26.5" evidence="6 7"/>
<dbReference type="GO" id="GO:0030677">
    <property type="term" value="C:ribonuclease P complex"/>
    <property type="evidence" value="ECO:0007669"/>
    <property type="project" value="TreeGrafter"/>
</dbReference>
<reference evidence="8" key="1">
    <citation type="journal article" date="2021" name="PeerJ">
        <title>Extensive microbial diversity within the chicken gut microbiome revealed by metagenomics and culture.</title>
        <authorList>
            <person name="Gilroy R."/>
            <person name="Ravi A."/>
            <person name="Getino M."/>
            <person name="Pursley I."/>
            <person name="Horton D.L."/>
            <person name="Alikhan N.F."/>
            <person name="Baker D."/>
            <person name="Gharbi K."/>
            <person name="Hall N."/>
            <person name="Watson M."/>
            <person name="Adriaenssens E.M."/>
            <person name="Foster-Nyarko E."/>
            <person name="Jarju S."/>
            <person name="Secka A."/>
            <person name="Antonio M."/>
            <person name="Oren A."/>
            <person name="Chaudhuri R.R."/>
            <person name="La Ragione R."/>
            <person name="Hildebrand F."/>
            <person name="Pallen M.J."/>
        </authorList>
    </citation>
    <scope>NUCLEOTIDE SEQUENCE</scope>
    <source>
        <strain evidence="8">CHK187-5294</strain>
    </source>
</reference>
<evidence type="ECO:0000256" key="4">
    <source>
        <dbReference type="ARBA" id="ARBA00022801"/>
    </source>
</evidence>
<comment type="function">
    <text evidence="6">RNaseP catalyzes the removal of the 5'-leader sequence from pre-tRNA to produce the mature 5'-terminus. It can also cleave other RNA substrates such as 4.5S RNA. The protein component plays an auxiliary but essential role in vivo by binding to the 5'-leader sequence and broadening the substrate specificity of the ribozyme.</text>
</comment>
<dbReference type="AlphaFoldDB" id="A0A9D2A7A1"/>
<keyword evidence="4 6" id="KW-0378">Hydrolase</keyword>
<evidence type="ECO:0000313" key="9">
    <source>
        <dbReference type="Proteomes" id="UP000824132"/>
    </source>
</evidence>
<dbReference type="HAMAP" id="MF_00227">
    <property type="entry name" value="RNase_P"/>
    <property type="match status" value="1"/>
</dbReference>
<dbReference type="InterPro" id="IPR000100">
    <property type="entry name" value="RNase_P"/>
</dbReference>
<keyword evidence="2 6" id="KW-0540">Nuclease</keyword>
<dbReference type="Proteomes" id="UP000824132">
    <property type="component" value="Unassembled WGS sequence"/>
</dbReference>
<dbReference type="SUPFAM" id="SSF54211">
    <property type="entry name" value="Ribosomal protein S5 domain 2-like"/>
    <property type="match status" value="1"/>
</dbReference>
<organism evidence="8 9">
    <name type="scientific">Candidatus Borkfalkia avistercoris</name>
    <dbReference type="NCBI Taxonomy" id="2838504"/>
    <lineage>
        <taxon>Bacteria</taxon>
        <taxon>Bacillati</taxon>
        <taxon>Bacillota</taxon>
        <taxon>Clostridia</taxon>
        <taxon>Christensenellales</taxon>
        <taxon>Christensenellaceae</taxon>
        <taxon>Candidatus Borkfalkia</taxon>
    </lineage>
</organism>
<evidence type="ECO:0000313" key="8">
    <source>
        <dbReference type="EMBL" id="HIZ02755.1"/>
    </source>
</evidence>
<dbReference type="InterPro" id="IPR020568">
    <property type="entry name" value="Ribosomal_Su5_D2-typ_SF"/>
</dbReference>
<evidence type="ECO:0000256" key="7">
    <source>
        <dbReference type="NCBIfam" id="TIGR00188"/>
    </source>
</evidence>
<evidence type="ECO:0000256" key="6">
    <source>
        <dbReference type="HAMAP-Rule" id="MF_00227"/>
    </source>
</evidence>
<evidence type="ECO:0000256" key="3">
    <source>
        <dbReference type="ARBA" id="ARBA00022759"/>
    </source>
</evidence>
<dbReference type="GO" id="GO:0000049">
    <property type="term" value="F:tRNA binding"/>
    <property type="evidence" value="ECO:0007669"/>
    <property type="project" value="UniProtKB-UniRule"/>
</dbReference>
<gene>
    <name evidence="6 8" type="primary">rnpA</name>
    <name evidence="8" type="ORF">H9727_00545</name>
</gene>
<keyword evidence="1 6" id="KW-0819">tRNA processing</keyword>
<sequence length="106" mass="12292">MYTRLKKNSDFQKLFARGKKAFSPALIVLYLPAKDIRLGICVSKKHGKSVKRNRIKRLLREAFRAVLPKIKGNYAFILIPKQSEEYSLDKFYRSLCSSLKKEGLLL</sequence>
<dbReference type="GO" id="GO:0042781">
    <property type="term" value="F:3'-tRNA processing endoribonuclease activity"/>
    <property type="evidence" value="ECO:0007669"/>
    <property type="project" value="TreeGrafter"/>
</dbReference>
<dbReference type="EMBL" id="DXCL01000003">
    <property type="protein sequence ID" value="HIZ02755.1"/>
    <property type="molecule type" value="Genomic_DNA"/>
</dbReference>
<dbReference type="GO" id="GO:0004526">
    <property type="term" value="F:ribonuclease P activity"/>
    <property type="evidence" value="ECO:0007669"/>
    <property type="project" value="UniProtKB-UniRule"/>
</dbReference>
<dbReference type="Pfam" id="PF00825">
    <property type="entry name" value="Ribonuclease_P"/>
    <property type="match status" value="1"/>
</dbReference>
<dbReference type="InterPro" id="IPR014721">
    <property type="entry name" value="Ribsml_uS5_D2-typ_fold_subgr"/>
</dbReference>
<evidence type="ECO:0000256" key="2">
    <source>
        <dbReference type="ARBA" id="ARBA00022722"/>
    </source>
</evidence>